<dbReference type="Pfam" id="PF21982">
    <property type="entry name" value="RecX_HTH1"/>
    <property type="match status" value="1"/>
</dbReference>
<evidence type="ECO:0000256" key="2">
    <source>
        <dbReference type="ARBA" id="ARBA00009695"/>
    </source>
</evidence>
<dbReference type="GO" id="GO:0005737">
    <property type="term" value="C:cytoplasm"/>
    <property type="evidence" value="ECO:0007669"/>
    <property type="project" value="UniProtKB-SubCell"/>
</dbReference>
<dbReference type="HAMAP" id="MF_01114">
    <property type="entry name" value="RecX"/>
    <property type="match status" value="1"/>
</dbReference>
<gene>
    <name evidence="5" type="primary">recX</name>
    <name evidence="9" type="ORF">CTDIVETGP_2967</name>
</gene>
<keyword evidence="4 5" id="KW-0963">Cytoplasm</keyword>
<evidence type="ECO:0000256" key="5">
    <source>
        <dbReference type="HAMAP-Rule" id="MF_01114"/>
    </source>
</evidence>
<evidence type="ECO:0000313" key="10">
    <source>
        <dbReference type="Proteomes" id="UP000019482"/>
    </source>
</evidence>
<evidence type="ECO:0000256" key="1">
    <source>
        <dbReference type="ARBA" id="ARBA00004496"/>
    </source>
</evidence>
<dbReference type="Proteomes" id="UP000019482">
    <property type="component" value="Unassembled WGS sequence"/>
</dbReference>
<dbReference type="GO" id="GO:0006282">
    <property type="term" value="P:regulation of DNA repair"/>
    <property type="evidence" value="ECO:0007669"/>
    <property type="project" value="UniProtKB-UniRule"/>
</dbReference>
<feature type="domain" description="RecX first three-helical" evidence="8">
    <location>
        <begin position="67"/>
        <end position="106"/>
    </location>
</feature>
<organism evidence="9 10">
    <name type="scientific">Clostridium tyrobutyricum DIVETGP</name>
    <dbReference type="NCBI Taxonomy" id="1408889"/>
    <lineage>
        <taxon>Bacteria</taxon>
        <taxon>Bacillati</taxon>
        <taxon>Bacillota</taxon>
        <taxon>Clostridia</taxon>
        <taxon>Eubacteriales</taxon>
        <taxon>Clostridiaceae</taxon>
        <taxon>Clostridium</taxon>
    </lineage>
</organism>
<evidence type="ECO:0000313" key="9">
    <source>
        <dbReference type="EMBL" id="CDL92897.1"/>
    </source>
</evidence>
<comment type="similarity">
    <text evidence="2 5">Belongs to the RecX family.</text>
</comment>
<feature type="domain" description="RecX second three-helical" evidence="6">
    <location>
        <begin position="113"/>
        <end position="150"/>
    </location>
</feature>
<dbReference type="EMBL" id="CBXI010000044">
    <property type="protein sequence ID" value="CDL92897.1"/>
    <property type="molecule type" value="Genomic_DNA"/>
</dbReference>
<dbReference type="OrthoDB" id="5421057at2"/>
<feature type="domain" description="RecX third three-helical" evidence="7">
    <location>
        <begin position="231"/>
        <end position="273"/>
    </location>
</feature>
<proteinExistence type="inferred from homology"/>
<sequence>MNKNNINLVTDIKVQKGNKNRVNVYIDYEFSFSCSRELVYRYRIDKNEYIDLGYIKGIIHEDNYIKCKSSALNILERNYKTEKQISDKLLKKGYDIDTVLRTLNFLKDYKFVDDNKFASLYAEEKIRICGRNKIKHELVKKGIEKCMIDRILSDMDKGQYEENALNCARKKYDIIIKSENNFQKVYLKLGSYLTRRGYEIELAKNILKKIIKKDDFIQQEKISKKDTNPLYDIAKKRYNIITRSENDINKINRRLSQYLMRRGYLWEDIKQVLRKIMQEDI</sequence>
<comment type="subcellular location">
    <subcellularLocation>
        <location evidence="1 5">Cytoplasm</location>
    </subcellularLocation>
</comment>
<evidence type="ECO:0000259" key="8">
    <source>
        <dbReference type="Pfam" id="PF21982"/>
    </source>
</evidence>
<dbReference type="NCBIfam" id="NF001058">
    <property type="entry name" value="PRK00117.4-1"/>
    <property type="match status" value="1"/>
</dbReference>
<dbReference type="AlphaFoldDB" id="W6NM53"/>
<dbReference type="PANTHER" id="PTHR33602:SF1">
    <property type="entry name" value="REGULATORY PROTEIN RECX FAMILY PROTEIN"/>
    <property type="match status" value="1"/>
</dbReference>
<evidence type="ECO:0000256" key="3">
    <source>
        <dbReference type="ARBA" id="ARBA00018111"/>
    </source>
</evidence>
<dbReference type="InterPro" id="IPR003783">
    <property type="entry name" value="Regulatory_RecX"/>
</dbReference>
<dbReference type="Gene3D" id="1.10.10.10">
    <property type="entry name" value="Winged helix-like DNA-binding domain superfamily/Winged helix DNA-binding domain"/>
    <property type="match status" value="3"/>
</dbReference>
<dbReference type="InterPro" id="IPR053925">
    <property type="entry name" value="RecX_HTH_3rd"/>
</dbReference>
<evidence type="ECO:0000256" key="4">
    <source>
        <dbReference type="ARBA" id="ARBA00022490"/>
    </source>
</evidence>
<dbReference type="InterPro" id="IPR053924">
    <property type="entry name" value="RecX_HTH_2nd"/>
</dbReference>
<name>W6NM53_CLOTY</name>
<comment type="function">
    <text evidence="5">Modulates RecA activity.</text>
</comment>
<dbReference type="Pfam" id="PF21981">
    <property type="entry name" value="RecX_HTH3"/>
    <property type="match status" value="1"/>
</dbReference>
<evidence type="ECO:0000259" key="7">
    <source>
        <dbReference type="Pfam" id="PF21981"/>
    </source>
</evidence>
<dbReference type="InterPro" id="IPR036388">
    <property type="entry name" value="WH-like_DNA-bd_sf"/>
</dbReference>
<dbReference type="Pfam" id="PF02631">
    <property type="entry name" value="RecX_HTH2"/>
    <property type="match status" value="1"/>
</dbReference>
<dbReference type="PANTHER" id="PTHR33602">
    <property type="entry name" value="REGULATORY PROTEIN RECX FAMILY PROTEIN"/>
    <property type="match status" value="1"/>
</dbReference>
<reference evidence="9 10" key="1">
    <citation type="journal article" date="2015" name="Genome Announc.">
        <title>Draft Genome Sequence of Clostridium tyrobutyricum Strain DIVETGP, Isolated from Cow's Milk for Grana Padano Production.</title>
        <authorList>
            <person name="Soggiu A."/>
            <person name="Piras C."/>
            <person name="Gaiarsa S."/>
            <person name="Sassera D."/>
            <person name="Roncada P."/>
            <person name="Bendixen E."/>
            <person name="Brasca M."/>
            <person name="Bonizzi L."/>
        </authorList>
    </citation>
    <scope>NUCLEOTIDE SEQUENCE [LARGE SCALE GENOMIC DNA]</scope>
    <source>
        <strain evidence="9 10">DIVETGP</strain>
    </source>
</reference>
<comment type="caution">
    <text evidence="9">The sequence shown here is derived from an EMBL/GenBank/DDBJ whole genome shotgun (WGS) entry which is preliminary data.</text>
</comment>
<keyword evidence="10" id="KW-1185">Reference proteome</keyword>
<dbReference type="InterPro" id="IPR053926">
    <property type="entry name" value="RecX_HTH_1st"/>
</dbReference>
<dbReference type="GeneID" id="29418633"/>
<accession>W6NM53</accession>
<protein>
    <recommendedName>
        <fullName evidence="3 5">Regulatory protein RecX</fullName>
    </recommendedName>
</protein>
<evidence type="ECO:0000259" key="6">
    <source>
        <dbReference type="Pfam" id="PF02631"/>
    </source>
</evidence>
<dbReference type="RefSeq" id="WP_017894949.1">
    <property type="nucleotide sequence ID" value="NZ_CBXI010000044.1"/>
</dbReference>